<name>A0A3G8MB51_9HYPH</name>
<evidence type="ECO:0000259" key="1">
    <source>
        <dbReference type="Pfam" id="PF06527"/>
    </source>
</evidence>
<dbReference type="EMBL" id="CP034088">
    <property type="protein sequence ID" value="AZG79071.1"/>
    <property type="molecule type" value="Genomic_DNA"/>
</dbReference>
<proteinExistence type="predicted"/>
<keyword evidence="7" id="KW-1185">Reference proteome</keyword>
<accession>A0A3G8MB51</accession>
<evidence type="ECO:0000313" key="4">
    <source>
        <dbReference type="EMBL" id="QGM95904.1"/>
    </source>
</evidence>
<geneLocation type="plasmid" evidence="4 7">
    <name>unnamed2</name>
</geneLocation>
<dbReference type="EMBL" id="CP044330">
    <property type="protein sequence ID" value="QGM96012.1"/>
    <property type="molecule type" value="Genomic_DNA"/>
</dbReference>
<protein>
    <recommendedName>
        <fullName evidence="1">TniQ domain-containing protein</fullName>
    </recommendedName>
</protein>
<reference evidence="3 6" key="1">
    <citation type="submission" date="2018-11" db="EMBL/GenBank/DDBJ databases">
        <title>Genome squencing of methanotrophic bacteria isolated from alkaline groundwater in Korea.</title>
        <authorList>
            <person name="Nguyen L.N."/>
        </authorList>
    </citation>
    <scope>NUCLEOTIDE SEQUENCE [LARGE SCALE GENOMIC DNA]</scope>
    <source>
        <strain evidence="3 6">GW6</strain>
        <plasmid evidence="6">pgw6_2</plasmid>
        <plasmid evidence="3">pGW6_2</plasmid>
    </source>
</reference>
<evidence type="ECO:0000313" key="7">
    <source>
        <dbReference type="Proteomes" id="UP000424673"/>
    </source>
</evidence>
<dbReference type="Proteomes" id="UP000424673">
    <property type="component" value="Plasmid unnamed2"/>
</dbReference>
<gene>
    <name evidence="2" type="ORF">EHO51_19905</name>
    <name evidence="3" type="ORF">EHO51_20275</name>
    <name evidence="4" type="ORF">F7D13_17620</name>
    <name evidence="5" type="ORF">F7D13_18275</name>
</gene>
<evidence type="ECO:0000313" key="2">
    <source>
        <dbReference type="EMBL" id="AZG79071.1"/>
    </source>
</evidence>
<dbReference type="InterPro" id="IPR009492">
    <property type="entry name" value="TniQ"/>
</dbReference>
<sequence length="294" mass="32564">MTMLINAARRPLPVVLDPTPDELLSSWLHRHAAFYGLTEPMLISWLKLESKKLRSLDFRPGLGQIARIVDSFRTDPMDVVAMTHTALPIEVAALVGRGKPIQFCRTCCERHRAADTPGAVLKSWLEAWRVTCPLCGSPLSEIEGPRAGCDTVRNTSPFGDHWDAAKIGEELVNRHLRGEPTPLASPIAMMRLLLILNRPQTTQPPEGYNKSWLLNEIVPGFDAEALRIAPSISKGANAMVPLYLRIALLAGLAVAAKNAADTIQRLRPFCRPVYRKRFDELAYAALGMPLEFSI</sequence>
<keyword evidence="3" id="KW-0614">Plasmid</keyword>
<dbReference type="EMBL" id="CP034088">
    <property type="protein sequence ID" value="AZG79123.1"/>
    <property type="molecule type" value="Genomic_DNA"/>
</dbReference>
<evidence type="ECO:0000313" key="5">
    <source>
        <dbReference type="EMBL" id="QGM96012.1"/>
    </source>
</evidence>
<dbReference type="Proteomes" id="UP000273982">
    <property type="component" value="Plasmid pGW6_2"/>
</dbReference>
<dbReference type="KEGG" id="mros:EHO51_19905"/>
<organism evidence="3 6">
    <name type="scientific">Methylocystis rosea</name>
    <dbReference type="NCBI Taxonomy" id="173366"/>
    <lineage>
        <taxon>Bacteria</taxon>
        <taxon>Pseudomonadati</taxon>
        <taxon>Pseudomonadota</taxon>
        <taxon>Alphaproteobacteria</taxon>
        <taxon>Hyphomicrobiales</taxon>
        <taxon>Methylocystaceae</taxon>
        <taxon>Methylocystis</taxon>
    </lineage>
</organism>
<dbReference type="Pfam" id="PF06527">
    <property type="entry name" value="TniQ"/>
    <property type="match status" value="1"/>
</dbReference>
<geneLocation type="plasmid" evidence="3">
    <name>pGW6_2</name>
</geneLocation>
<dbReference type="AlphaFoldDB" id="A0A3G8MB51"/>
<feature type="domain" description="TniQ" evidence="1">
    <location>
        <begin position="13"/>
        <end position="133"/>
    </location>
</feature>
<dbReference type="RefSeq" id="WP_124740571.1">
    <property type="nucleotide sequence ID" value="NZ_CP044330.1"/>
</dbReference>
<reference evidence="4 7" key="2">
    <citation type="journal article" date="2021" name="AMB Express">
        <title>Isolation and characterisation of Methylocystis spp. for poly-3-hydroxybutyrate production using waste methane feedstocks.</title>
        <authorList>
            <person name="Rumah B.L."/>
            <person name="Stead C.E."/>
            <person name="Claxton Stevens B.H."/>
            <person name="Minton N.P."/>
            <person name="Grosse-Honebrink A."/>
            <person name="Zhang Y."/>
        </authorList>
    </citation>
    <scope>NUCLEOTIDE SEQUENCE [LARGE SCALE GENOMIC DNA]</scope>
    <source>
        <strain evidence="4 7">BRCS1</strain>
        <plasmid evidence="4 7">unnamed2</plasmid>
    </source>
</reference>
<evidence type="ECO:0000313" key="3">
    <source>
        <dbReference type="EMBL" id="AZG79123.1"/>
    </source>
</evidence>
<dbReference type="KEGG" id="mros:EHO51_20275"/>
<geneLocation type="plasmid" evidence="6">
    <name>pgw6_2</name>
</geneLocation>
<dbReference type="EMBL" id="CP044330">
    <property type="protein sequence ID" value="QGM95904.1"/>
    <property type="molecule type" value="Genomic_DNA"/>
</dbReference>
<evidence type="ECO:0000313" key="6">
    <source>
        <dbReference type="Proteomes" id="UP000273982"/>
    </source>
</evidence>